<organism evidence="8 9">
    <name type="scientific">Bifidobacterium subtile</name>
    <dbReference type="NCBI Taxonomy" id="77635"/>
    <lineage>
        <taxon>Bacteria</taxon>
        <taxon>Bacillati</taxon>
        <taxon>Actinomycetota</taxon>
        <taxon>Actinomycetes</taxon>
        <taxon>Bifidobacteriales</taxon>
        <taxon>Bifidobacteriaceae</taxon>
        <taxon>Bifidobacterium</taxon>
    </lineage>
</organism>
<evidence type="ECO:0000256" key="2">
    <source>
        <dbReference type="ARBA" id="ARBA00008034"/>
    </source>
</evidence>
<dbReference type="SUPFAM" id="SSF81345">
    <property type="entry name" value="ABC transporter involved in vitamin B12 uptake, BtuC"/>
    <property type="match status" value="1"/>
</dbReference>
<dbReference type="InterPro" id="IPR001626">
    <property type="entry name" value="ABC_TroCD"/>
</dbReference>
<evidence type="ECO:0000256" key="3">
    <source>
        <dbReference type="ARBA" id="ARBA00022692"/>
    </source>
</evidence>
<dbReference type="Gene3D" id="1.10.3470.10">
    <property type="entry name" value="ABC transporter involved in vitamin B12 uptake, BtuC"/>
    <property type="match status" value="1"/>
</dbReference>
<dbReference type="GO" id="GO:0043190">
    <property type="term" value="C:ATP-binding cassette (ABC) transporter complex"/>
    <property type="evidence" value="ECO:0007669"/>
    <property type="project" value="InterPro"/>
</dbReference>
<reference evidence="8 9" key="1">
    <citation type="submission" date="2014-03" db="EMBL/GenBank/DDBJ databases">
        <title>Genomics of Bifidobacteria.</title>
        <authorList>
            <person name="Ventura M."/>
            <person name="Milani C."/>
            <person name="Lugli G.A."/>
        </authorList>
    </citation>
    <scope>NUCLEOTIDE SEQUENCE [LARGE SCALE GENOMIC DNA]</scope>
    <source>
        <strain evidence="8 9">LMG 11597</strain>
    </source>
</reference>
<feature type="transmembrane region" description="Helical" evidence="7">
    <location>
        <begin position="22"/>
        <end position="48"/>
    </location>
</feature>
<dbReference type="RefSeq" id="WP_024463217.1">
    <property type="nucleotide sequence ID" value="NZ_CP062939.1"/>
</dbReference>
<evidence type="ECO:0000313" key="8">
    <source>
        <dbReference type="EMBL" id="KFJ03904.1"/>
    </source>
</evidence>
<dbReference type="eggNOG" id="COG1108">
    <property type="taxonomic scope" value="Bacteria"/>
</dbReference>
<dbReference type="PANTHER" id="PTHR30477:SF13">
    <property type="entry name" value="IRON TRANSPORT SYSTEM MEMBRANE PROTEIN HI_0360-RELATED"/>
    <property type="match status" value="1"/>
</dbReference>
<dbReference type="GO" id="GO:0010043">
    <property type="term" value="P:response to zinc ion"/>
    <property type="evidence" value="ECO:0007669"/>
    <property type="project" value="TreeGrafter"/>
</dbReference>
<dbReference type="CDD" id="cd06550">
    <property type="entry name" value="TM_ABC_iron-siderophores_like"/>
    <property type="match status" value="1"/>
</dbReference>
<dbReference type="GO" id="GO:0071281">
    <property type="term" value="P:cellular response to iron ion"/>
    <property type="evidence" value="ECO:0007669"/>
    <property type="project" value="UniProtKB-ARBA"/>
</dbReference>
<dbReference type="Proteomes" id="UP000029055">
    <property type="component" value="Unassembled WGS sequence"/>
</dbReference>
<evidence type="ECO:0000313" key="9">
    <source>
        <dbReference type="Proteomes" id="UP000029055"/>
    </source>
</evidence>
<evidence type="ECO:0000256" key="7">
    <source>
        <dbReference type="SAM" id="Phobius"/>
    </source>
</evidence>
<evidence type="ECO:0000256" key="1">
    <source>
        <dbReference type="ARBA" id="ARBA00004141"/>
    </source>
</evidence>
<keyword evidence="4 7" id="KW-1133">Transmembrane helix</keyword>
<keyword evidence="3 6" id="KW-0812">Transmembrane</keyword>
<proteinExistence type="inferred from homology"/>
<keyword evidence="5 7" id="KW-0472">Membrane</keyword>
<gene>
    <name evidence="8" type="ORF">BISU_0380</name>
</gene>
<sequence length="288" mass="30528">MTGNDLLTLLSAAMQYDFMRRALLTGLITAVICGLLSCWLVLIGWSLIGDAISHAVLPGVVFSYIFGLPFAVGALVFALLTVWIISVLRKRSGLLKEDAIIGTVFTPMLALGVVLISITPSQTDLNHILFGNLLGVTDGDLLQVALLGGLTAFVVLLKRRDITLFAFDPMHARGIGISPGMISGLLLTALALTVVAALQAVGIILVVAMLIIPGVTARLLTDSIWRMLWISPLVAAIATAIGVFLSYVLDASTGGMIVLAQALFFAVVYCFGPKGVVALALRRRRARS</sequence>
<keyword evidence="9" id="KW-1185">Reference proteome</keyword>
<feature type="transmembrane region" description="Helical" evidence="7">
    <location>
        <begin position="177"/>
        <end position="197"/>
    </location>
</feature>
<dbReference type="FunFam" id="1.10.3470.10:FF:000003">
    <property type="entry name" value="Iron ABC transporter permease SitD"/>
    <property type="match status" value="1"/>
</dbReference>
<evidence type="ECO:0000256" key="6">
    <source>
        <dbReference type="RuleBase" id="RU003943"/>
    </source>
</evidence>
<feature type="transmembrane region" description="Helical" evidence="7">
    <location>
        <begin position="228"/>
        <end position="249"/>
    </location>
</feature>
<comment type="caution">
    <text evidence="8">The sequence shown here is derived from an EMBL/GenBank/DDBJ whole genome shotgun (WGS) entry which is preliminary data.</text>
</comment>
<feature type="transmembrane region" description="Helical" evidence="7">
    <location>
        <begin position="60"/>
        <end position="88"/>
    </location>
</feature>
<dbReference type="GO" id="GO:0055085">
    <property type="term" value="P:transmembrane transport"/>
    <property type="evidence" value="ECO:0007669"/>
    <property type="project" value="InterPro"/>
</dbReference>
<dbReference type="EMBL" id="JGZR01000006">
    <property type="protein sequence ID" value="KFJ03904.1"/>
    <property type="molecule type" value="Genomic_DNA"/>
</dbReference>
<feature type="transmembrane region" description="Helical" evidence="7">
    <location>
        <begin position="255"/>
        <end position="281"/>
    </location>
</feature>
<dbReference type="AlphaFoldDB" id="A0A087E803"/>
<feature type="transmembrane region" description="Helical" evidence="7">
    <location>
        <begin position="141"/>
        <end position="157"/>
    </location>
</feature>
<name>A0A087E803_9BIFI</name>
<protein>
    <submittedName>
        <fullName evidence="8">Manganese ABC transporter permease protein</fullName>
    </submittedName>
</protein>
<accession>A0A087E803</accession>
<dbReference type="PANTHER" id="PTHR30477">
    <property type="entry name" value="ABC-TRANSPORTER METAL-BINDING PROTEIN"/>
    <property type="match status" value="1"/>
</dbReference>
<feature type="transmembrane region" description="Helical" evidence="7">
    <location>
        <begin position="203"/>
        <end position="221"/>
    </location>
</feature>
<dbReference type="Pfam" id="PF00950">
    <property type="entry name" value="ABC-3"/>
    <property type="match status" value="1"/>
</dbReference>
<comment type="similarity">
    <text evidence="2 6">Belongs to the ABC-3 integral membrane protein family.</text>
</comment>
<evidence type="ECO:0000256" key="5">
    <source>
        <dbReference type="ARBA" id="ARBA00023136"/>
    </source>
</evidence>
<keyword evidence="6" id="KW-0813">Transport</keyword>
<dbReference type="STRING" id="77635.BISU_0380"/>
<feature type="transmembrane region" description="Helical" evidence="7">
    <location>
        <begin position="100"/>
        <end position="121"/>
    </location>
</feature>
<dbReference type="InterPro" id="IPR037294">
    <property type="entry name" value="ABC_BtuC-like"/>
</dbReference>
<evidence type="ECO:0000256" key="4">
    <source>
        <dbReference type="ARBA" id="ARBA00022989"/>
    </source>
</evidence>
<comment type="subcellular location">
    <subcellularLocation>
        <location evidence="6">Cell membrane</location>
        <topology evidence="6">Multi-pass membrane protein</topology>
    </subcellularLocation>
    <subcellularLocation>
        <location evidence="1">Membrane</location>
        <topology evidence="1">Multi-pass membrane protein</topology>
    </subcellularLocation>
</comment>